<reference evidence="1" key="1">
    <citation type="submission" date="2020-03" db="EMBL/GenBank/DDBJ databases">
        <title>The deep terrestrial virosphere.</title>
        <authorList>
            <person name="Holmfeldt K."/>
            <person name="Nilsson E."/>
            <person name="Simone D."/>
            <person name="Lopez-Fernandez M."/>
            <person name="Wu X."/>
            <person name="de Brujin I."/>
            <person name="Lundin D."/>
            <person name="Andersson A."/>
            <person name="Bertilsson S."/>
            <person name="Dopson M."/>
        </authorList>
    </citation>
    <scope>NUCLEOTIDE SEQUENCE</scope>
    <source>
        <strain evidence="1">MM415B04511</strain>
    </source>
</reference>
<sequence>MEDNSMAIVLDEDVPEGENSDVIIIDLPQPSRPIFDVLADGSIISPFNYDLKIETDPDFNIGHSPEWFILAEAGDDEYFFPKIRINKDYCRVVDIYDNYANNELVIELEKKEAK</sequence>
<name>A0A6M3LH92_9ZZZZ</name>
<proteinExistence type="predicted"/>
<dbReference type="AlphaFoldDB" id="A0A6M3LH92"/>
<accession>A0A6M3LH92</accession>
<organism evidence="1">
    <name type="scientific">viral metagenome</name>
    <dbReference type="NCBI Taxonomy" id="1070528"/>
    <lineage>
        <taxon>unclassified sequences</taxon>
        <taxon>metagenomes</taxon>
        <taxon>organismal metagenomes</taxon>
    </lineage>
</organism>
<evidence type="ECO:0000313" key="1">
    <source>
        <dbReference type="EMBL" id="QJA92684.1"/>
    </source>
</evidence>
<dbReference type="EMBL" id="MT143088">
    <property type="protein sequence ID" value="QJA92684.1"/>
    <property type="molecule type" value="Genomic_DNA"/>
</dbReference>
<protein>
    <submittedName>
        <fullName evidence="1">Uncharacterized protein</fullName>
    </submittedName>
</protein>
<gene>
    <name evidence="1" type="ORF">MM415B04511_0002</name>
</gene>